<dbReference type="InterPro" id="IPR009563">
    <property type="entry name" value="SSSCA1"/>
</dbReference>
<protein>
    <submittedName>
        <fullName evidence="2">Uncharacterized protein</fullName>
    </submittedName>
</protein>
<feature type="region of interest" description="Disordered" evidence="1">
    <location>
        <begin position="65"/>
        <end position="91"/>
    </location>
</feature>
<dbReference type="OrthoDB" id="28939at2759"/>
<dbReference type="Proteomes" id="UP000708208">
    <property type="component" value="Unassembled WGS sequence"/>
</dbReference>
<comment type="caution">
    <text evidence="2">The sequence shown here is derived from an EMBL/GenBank/DDBJ whole genome shotgun (WGS) entry which is preliminary data.</text>
</comment>
<evidence type="ECO:0000313" key="3">
    <source>
        <dbReference type="Proteomes" id="UP000708208"/>
    </source>
</evidence>
<gene>
    <name evidence="2" type="ORF">AFUS01_LOCUS36009</name>
</gene>
<evidence type="ECO:0000256" key="1">
    <source>
        <dbReference type="SAM" id="MobiDB-lite"/>
    </source>
</evidence>
<feature type="non-terminal residue" evidence="2">
    <location>
        <position position="1"/>
    </location>
</feature>
<accession>A0A8J2PK44</accession>
<name>A0A8J2PK44_9HEXA</name>
<keyword evidence="3" id="KW-1185">Reference proteome</keyword>
<dbReference type="EMBL" id="CAJVCH010537931">
    <property type="protein sequence ID" value="CAG7825929.1"/>
    <property type="molecule type" value="Genomic_DNA"/>
</dbReference>
<reference evidence="2" key="1">
    <citation type="submission" date="2021-06" db="EMBL/GenBank/DDBJ databases">
        <authorList>
            <person name="Hodson N. C."/>
            <person name="Mongue J. A."/>
            <person name="Jaron S. K."/>
        </authorList>
    </citation>
    <scope>NUCLEOTIDE SEQUENCE</scope>
</reference>
<organism evidence="2 3">
    <name type="scientific">Allacma fusca</name>
    <dbReference type="NCBI Taxonomy" id="39272"/>
    <lineage>
        <taxon>Eukaryota</taxon>
        <taxon>Metazoa</taxon>
        <taxon>Ecdysozoa</taxon>
        <taxon>Arthropoda</taxon>
        <taxon>Hexapoda</taxon>
        <taxon>Collembola</taxon>
        <taxon>Symphypleona</taxon>
        <taxon>Sminthuridae</taxon>
        <taxon>Allacma</taxon>
    </lineage>
</organism>
<sequence length="144" mass="16235">EAMSETKRHADGNMAAKRLGDLLLRGYRMLDASCPHCNTVLMQARDGQNTCVMCENETSKKIQPEVTETATRKRSVTEMEFEPGEKQSSSGVQRAINVVLNELDHSANQLETERNSSELQTRQELVRHIMLCADTVRNLKTLQT</sequence>
<evidence type="ECO:0000313" key="2">
    <source>
        <dbReference type="EMBL" id="CAG7825929.1"/>
    </source>
</evidence>
<dbReference type="PANTHER" id="PTHR16537:SF1">
    <property type="entry name" value="PROTEIN ZNRD2"/>
    <property type="match status" value="1"/>
</dbReference>
<dbReference type="Pfam" id="PF06677">
    <property type="entry name" value="Auto_anti-p27"/>
    <property type="match status" value="1"/>
</dbReference>
<proteinExistence type="predicted"/>
<dbReference type="InterPro" id="IPR051888">
    <property type="entry name" value="UPF0148_domain"/>
</dbReference>
<dbReference type="PANTHER" id="PTHR16537">
    <property type="entry name" value="SJOEGREN SYNDROME/SCLERODERMA AUTOANTIGEN 1"/>
    <property type="match status" value="1"/>
</dbReference>
<dbReference type="AlphaFoldDB" id="A0A8J2PK44"/>